<name>A0ABS6IKP8_9HYPH</name>
<dbReference type="Proteomes" id="UP000727907">
    <property type="component" value="Unassembled WGS sequence"/>
</dbReference>
<proteinExistence type="predicted"/>
<accession>A0ABS6IKP8</accession>
<dbReference type="EMBL" id="JAHOPB010000001">
    <property type="protein sequence ID" value="MBU8873795.1"/>
    <property type="molecule type" value="Genomic_DNA"/>
</dbReference>
<dbReference type="RefSeq" id="WP_216958290.1">
    <property type="nucleotide sequence ID" value="NZ_JAHOPB010000001.1"/>
</dbReference>
<gene>
    <name evidence="1" type="ORF">KQ910_08470</name>
</gene>
<sequence>MPTKLIDVFLRDEYLRSYSIALGFVNAPIFDQDYVDRARIQMQADGWSADEVQQARFVVRDEER</sequence>
<evidence type="ECO:0000313" key="2">
    <source>
        <dbReference type="Proteomes" id="UP000727907"/>
    </source>
</evidence>
<protein>
    <submittedName>
        <fullName evidence="1">Uncharacterized protein</fullName>
    </submittedName>
</protein>
<keyword evidence="2" id="KW-1185">Reference proteome</keyword>
<comment type="caution">
    <text evidence="1">The sequence shown here is derived from an EMBL/GenBank/DDBJ whole genome shotgun (WGS) entry which is preliminary data.</text>
</comment>
<reference evidence="1 2" key="1">
    <citation type="submission" date="2021-06" db="EMBL/GenBank/DDBJ databases">
        <authorList>
            <person name="Lee D.H."/>
        </authorList>
    </citation>
    <scope>NUCLEOTIDE SEQUENCE [LARGE SCALE GENOMIC DNA]</scope>
    <source>
        <strain evidence="1 2">MMS21-HV4-11</strain>
    </source>
</reference>
<organism evidence="1 2">
    <name type="scientific">Reyranella humidisoli</name>
    <dbReference type="NCBI Taxonomy" id="2849149"/>
    <lineage>
        <taxon>Bacteria</taxon>
        <taxon>Pseudomonadati</taxon>
        <taxon>Pseudomonadota</taxon>
        <taxon>Alphaproteobacteria</taxon>
        <taxon>Hyphomicrobiales</taxon>
        <taxon>Reyranellaceae</taxon>
        <taxon>Reyranella</taxon>
    </lineage>
</organism>
<evidence type="ECO:0000313" key="1">
    <source>
        <dbReference type="EMBL" id="MBU8873795.1"/>
    </source>
</evidence>